<keyword evidence="6" id="KW-1185">Reference proteome</keyword>
<dbReference type="CDD" id="cd02523">
    <property type="entry name" value="PC_cytidylyltransferase"/>
    <property type="match status" value="1"/>
</dbReference>
<evidence type="ECO:0000256" key="3">
    <source>
        <dbReference type="ARBA" id="ARBA00022842"/>
    </source>
</evidence>
<name>W8X4U4_CASD6</name>
<dbReference type="InterPro" id="IPR025877">
    <property type="entry name" value="MobA-like_NTP_Trfase"/>
</dbReference>
<dbReference type="KEGG" id="cdn:BN940_10781"/>
<dbReference type="STRING" id="1437824.BN940_10781"/>
<dbReference type="HOGENOM" id="CLU_029499_5_1_4"/>
<dbReference type="eggNOG" id="COG1213">
    <property type="taxonomic scope" value="Bacteria"/>
</dbReference>
<feature type="domain" description="MobA-like NTP transferase" evidence="4">
    <location>
        <begin position="3"/>
        <end position="122"/>
    </location>
</feature>
<gene>
    <name evidence="5" type="ORF">BN940_10781</name>
</gene>
<protein>
    <submittedName>
        <fullName evidence="5">Putative sugar nucleotidyltransferase</fullName>
    </submittedName>
</protein>
<reference evidence="5 6" key="1">
    <citation type="journal article" date="2014" name="BMC Microbiol.">
        <title>The oxygen-independent metabolism of cyclic monoterpenes in Castellaniella defragrans 65Phen.</title>
        <authorList>
            <person name="Petasch J."/>
            <person name="Disch E.M."/>
            <person name="Markert S."/>
            <person name="Becher D."/>
            <person name="Schweder T."/>
            <person name="Huttel B."/>
            <person name="Reinhardt R."/>
            <person name="Harder J."/>
        </authorList>
    </citation>
    <scope>NUCLEOTIDE SEQUENCE [LARGE SCALE GENOMIC DNA]</scope>
    <source>
        <strain evidence="5">65Phen</strain>
    </source>
</reference>
<dbReference type="Gene3D" id="3.90.550.10">
    <property type="entry name" value="Spore Coat Polysaccharide Biosynthesis Protein SpsA, Chain A"/>
    <property type="match status" value="1"/>
</dbReference>
<dbReference type="OrthoDB" id="9803871at2"/>
<dbReference type="RefSeq" id="WP_043682772.1">
    <property type="nucleotide sequence ID" value="NZ_HG916765.1"/>
</dbReference>
<evidence type="ECO:0000256" key="2">
    <source>
        <dbReference type="ARBA" id="ARBA00022695"/>
    </source>
</evidence>
<dbReference type="EMBL" id="HG916765">
    <property type="protein sequence ID" value="CDM24616.1"/>
    <property type="molecule type" value="Genomic_DNA"/>
</dbReference>
<dbReference type="Pfam" id="PF12804">
    <property type="entry name" value="NTP_transf_3"/>
    <property type="match status" value="1"/>
</dbReference>
<dbReference type="Proteomes" id="UP000019805">
    <property type="component" value="Chromosome"/>
</dbReference>
<keyword evidence="1 5" id="KW-0808">Transferase</keyword>
<dbReference type="InterPro" id="IPR050065">
    <property type="entry name" value="GlmU-like"/>
</dbReference>
<dbReference type="SUPFAM" id="SSF53448">
    <property type="entry name" value="Nucleotide-diphospho-sugar transferases"/>
    <property type="match status" value="1"/>
</dbReference>
<dbReference type="GO" id="GO:0016779">
    <property type="term" value="F:nucleotidyltransferase activity"/>
    <property type="evidence" value="ECO:0007669"/>
    <property type="project" value="UniProtKB-KW"/>
</dbReference>
<dbReference type="AlphaFoldDB" id="W8X4U4"/>
<dbReference type="PANTHER" id="PTHR43584">
    <property type="entry name" value="NUCLEOTIDYL TRANSFERASE"/>
    <property type="match status" value="1"/>
</dbReference>
<evidence type="ECO:0000256" key="1">
    <source>
        <dbReference type="ARBA" id="ARBA00022679"/>
    </source>
</evidence>
<dbReference type="InterPro" id="IPR029044">
    <property type="entry name" value="Nucleotide-diphossugar_trans"/>
</dbReference>
<keyword evidence="3" id="KW-0460">Magnesium</keyword>
<evidence type="ECO:0000313" key="5">
    <source>
        <dbReference type="EMBL" id="CDM24616.1"/>
    </source>
</evidence>
<evidence type="ECO:0000259" key="4">
    <source>
        <dbReference type="Pfam" id="PF12804"/>
    </source>
</evidence>
<accession>W8X4U4</accession>
<proteinExistence type="predicted"/>
<sequence>MKAIILAAGRGSRMRHMTDDRPKCLVEFQGRALLDRQIGALHAAGIQDIGIVTGYRREMLADRATREFHNPRWAQTNMVASLACAHEWLSREPCVISYSDIFYEPHAVSLLMDSQAALAITYDPDWLDIWQRRFADPLSDAETFRLRPDGTLAEIGRKPGTVQEVQGQYMGLLRIGPAGWSEIQRIREGLPDADRDGMHMTGTLQAVVQAGRVPVEAIPYRGAWGEIDSETDLAAYVG</sequence>
<organism evidence="5 6">
    <name type="scientific">Castellaniella defragrans (strain DSM 12143 / CCUG 39792 / 65Phen)</name>
    <name type="common">Alcaligenes defragrans</name>
    <dbReference type="NCBI Taxonomy" id="1437824"/>
    <lineage>
        <taxon>Bacteria</taxon>
        <taxon>Pseudomonadati</taxon>
        <taxon>Pseudomonadota</taxon>
        <taxon>Betaproteobacteria</taxon>
        <taxon>Burkholderiales</taxon>
        <taxon>Alcaligenaceae</taxon>
        <taxon>Castellaniella</taxon>
    </lineage>
</organism>
<dbReference type="PATRIC" id="fig|1437824.5.peg.2135"/>
<evidence type="ECO:0000313" key="6">
    <source>
        <dbReference type="Proteomes" id="UP000019805"/>
    </source>
</evidence>
<keyword evidence="2" id="KW-0548">Nucleotidyltransferase</keyword>
<dbReference type="PANTHER" id="PTHR43584:SF8">
    <property type="entry name" value="N-ACETYLMURAMATE ALPHA-1-PHOSPHATE URIDYLYLTRANSFERASE"/>
    <property type="match status" value="1"/>
</dbReference>